<dbReference type="EMBL" id="PESE01000003">
    <property type="protein sequence ID" value="PYD38673.1"/>
    <property type="molecule type" value="Genomic_DNA"/>
</dbReference>
<proteinExistence type="predicted"/>
<name>A0A318P9G1_SERPL</name>
<organism evidence="1 2">
    <name type="scientific">Serratia plymuthica</name>
    <dbReference type="NCBI Taxonomy" id="82996"/>
    <lineage>
        <taxon>Bacteria</taxon>
        <taxon>Pseudomonadati</taxon>
        <taxon>Pseudomonadota</taxon>
        <taxon>Gammaproteobacteria</taxon>
        <taxon>Enterobacterales</taxon>
        <taxon>Yersiniaceae</taxon>
        <taxon>Serratia</taxon>
    </lineage>
</organism>
<comment type="caution">
    <text evidence="1">The sequence shown here is derived from an EMBL/GenBank/DDBJ whole genome shotgun (WGS) entry which is preliminary data.</text>
</comment>
<dbReference type="Proteomes" id="UP000248196">
    <property type="component" value="Unassembled WGS sequence"/>
</dbReference>
<evidence type="ECO:0000313" key="2">
    <source>
        <dbReference type="Proteomes" id="UP000248196"/>
    </source>
</evidence>
<sequence>MTKLFLNPRYPGLAHRGAIMGHIRVSHPTGRHGVVPICSRQIGRRASRYDPFGTLSLITGFVSSLTPNKRLITDLIAEGGGCAEKYRFYRQYRHLQRVRCALRHR</sequence>
<reference evidence="1 2" key="1">
    <citation type="submission" date="2017-11" db="EMBL/GenBank/DDBJ databases">
        <title>Genome sequence of the oocydin A producing rhizobacterium Serratia plymuthica 4Rx5.</title>
        <authorList>
            <person name="Matilla M.A."/>
            <person name="Udaondo Z."/>
            <person name="Salmond G.P.C."/>
        </authorList>
    </citation>
    <scope>NUCLEOTIDE SEQUENCE [LARGE SCALE GENOMIC DNA]</scope>
    <source>
        <strain evidence="1 2">4Rx5</strain>
    </source>
</reference>
<evidence type="ECO:0000313" key="1">
    <source>
        <dbReference type="EMBL" id="PYD38673.1"/>
    </source>
</evidence>
<gene>
    <name evidence="1" type="ORF">CT690_12990</name>
</gene>
<accession>A0A318P9G1</accession>
<dbReference type="AlphaFoldDB" id="A0A318P9G1"/>
<protein>
    <submittedName>
        <fullName evidence="1">Uncharacterized protein</fullName>
    </submittedName>
</protein>